<evidence type="ECO:0000256" key="9">
    <source>
        <dbReference type="ARBA" id="ARBA00022801"/>
    </source>
</evidence>
<evidence type="ECO:0000256" key="7">
    <source>
        <dbReference type="ARBA" id="ARBA00022723"/>
    </source>
</evidence>
<dbReference type="SMART" id="SM00478">
    <property type="entry name" value="ENDO3c"/>
    <property type="match status" value="1"/>
</dbReference>
<dbReference type="Proteomes" id="UP000199537">
    <property type="component" value="Unassembled WGS sequence"/>
</dbReference>
<evidence type="ECO:0000256" key="1">
    <source>
        <dbReference type="ARBA" id="ARBA00000843"/>
    </source>
</evidence>
<gene>
    <name evidence="16" type="ORF">SAMN05660895_1181</name>
</gene>
<dbReference type="SUPFAM" id="SSF55811">
    <property type="entry name" value="Nudix"/>
    <property type="match status" value="1"/>
</dbReference>
<evidence type="ECO:0000259" key="15">
    <source>
        <dbReference type="SMART" id="SM00478"/>
    </source>
</evidence>
<evidence type="ECO:0000313" key="17">
    <source>
        <dbReference type="Proteomes" id="UP000199537"/>
    </source>
</evidence>
<dbReference type="InterPro" id="IPR044298">
    <property type="entry name" value="MIG/MutY"/>
</dbReference>
<dbReference type="OrthoDB" id="9802365at2"/>
<dbReference type="EMBL" id="FPCJ01000001">
    <property type="protein sequence ID" value="SFV31808.1"/>
    <property type="molecule type" value="Genomic_DNA"/>
</dbReference>
<dbReference type="Pfam" id="PF14815">
    <property type="entry name" value="NUDIX_4"/>
    <property type="match status" value="1"/>
</dbReference>
<dbReference type="InterPro" id="IPR003265">
    <property type="entry name" value="HhH-GPD_domain"/>
</dbReference>
<comment type="function">
    <text evidence="2">Adenine glycosylase active on G-A mispairs. MutY also corrects error-prone DNA synthesis past GO lesions which are due to the oxidatively damaged form of guanine: 7,8-dihydro-8-oxoguanine (8-oxo-dGTP).</text>
</comment>
<dbReference type="GO" id="GO:0034039">
    <property type="term" value="F:8-oxo-7,8-dihydroguanine DNA N-glycosylase activity"/>
    <property type="evidence" value="ECO:0007669"/>
    <property type="project" value="TreeGrafter"/>
</dbReference>
<dbReference type="InterPro" id="IPR000445">
    <property type="entry name" value="HhH_motif"/>
</dbReference>
<keyword evidence="8 14" id="KW-0227">DNA damage</keyword>
<comment type="similarity">
    <text evidence="3 14">Belongs to the Nth/MutY family.</text>
</comment>
<keyword evidence="10 14" id="KW-0408">Iron</keyword>
<evidence type="ECO:0000256" key="14">
    <source>
        <dbReference type="RuleBase" id="RU365096"/>
    </source>
</evidence>
<keyword evidence="13 14" id="KW-0326">Glycosidase</keyword>
<keyword evidence="11" id="KW-0411">Iron-sulfur</keyword>
<evidence type="ECO:0000256" key="13">
    <source>
        <dbReference type="ARBA" id="ARBA00023295"/>
    </source>
</evidence>
<accession>A0A1I7NAY1</accession>
<keyword evidence="6" id="KW-0004">4Fe-4S</keyword>
<dbReference type="InterPro" id="IPR003651">
    <property type="entry name" value="Endonuclease3_FeS-loop_motif"/>
</dbReference>
<keyword evidence="12" id="KW-0234">DNA repair</keyword>
<comment type="catalytic activity">
    <reaction evidence="1 14">
        <text>Hydrolyzes free adenine bases from 7,8-dihydro-8-oxoguanine:adenine mismatched double-stranded DNA, leaving an apurinic site.</text>
        <dbReference type="EC" id="3.2.2.31"/>
    </reaction>
</comment>
<name>A0A1I7NAY1_9BACT</name>
<feature type="domain" description="HhH-GPD" evidence="15">
    <location>
        <begin position="42"/>
        <end position="193"/>
    </location>
</feature>
<dbReference type="Pfam" id="PF00633">
    <property type="entry name" value="HHH"/>
    <property type="match status" value="1"/>
</dbReference>
<evidence type="ECO:0000256" key="12">
    <source>
        <dbReference type="ARBA" id="ARBA00023204"/>
    </source>
</evidence>
<dbReference type="GO" id="GO:0051539">
    <property type="term" value="F:4 iron, 4 sulfur cluster binding"/>
    <property type="evidence" value="ECO:0007669"/>
    <property type="project" value="UniProtKB-UniRule"/>
</dbReference>
<dbReference type="InterPro" id="IPR005760">
    <property type="entry name" value="A/G_AdeGlyc_MutY"/>
</dbReference>
<protein>
    <recommendedName>
        <fullName evidence="5 14">Adenine DNA glycosylase</fullName>
        <ecNumber evidence="4 14">3.2.2.31</ecNumber>
    </recommendedName>
</protein>
<keyword evidence="9" id="KW-0378">Hydrolase</keyword>
<dbReference type="GO" id="GO:0006284">
    <property type="term" value="P:base-excision repair"/>
    <property type="evidence" value="ECO:0007669"/>
    <property type="project" value="UniProtKB-UniRule"/>
</dbReference>
<dbReference type="Gene3D" id="1.10.1670.10">
    <property type="entry name" value="Helix-hairpin-Helix base-excision DNA repair enzymes (C-terminal)"/>
    <property type="match status" value="1"/>
</dbReference>
<evidence type="ECO:0000256" key="4">
    <source>
        <dbReference type="ARBA" id="ARBA00012045"/>
    </source>
</evidence>
<dbReference type="Pfam" id="PF00730">
    <property type="entry name" value="HhH-GPD"/>
    <property type="match status" value="1"/>
</dbReference>
<dbReference type="PANTHER" id="PTHR42944">
    <property type="entry name" value="ADENINE DNA GLYCOSYLASE"/>
    <property type="match status" value="1"/>
</dbReference>
<dbReference type="NCBIfam" id="TIGR01084">
    <property type="entry name" value="mutY"/>
    <property type="match status" value="1"/>
</dbReference>
<evidence type="ECO:0000256" key="11">
    <source>
        <dbReference type="ARBA" id="ARBA00023014"/>
    </source>
</evidence>
<dbReference type="GO" id="GO:0032357">
    <property type="term" value="F:oxidized purine DNA binding"/>
    <property type="evidence" value="ECO:0007669"/>
    <property type="project" value="TreeGrafter"/>
</dbReference>
<sequence>MDFTHQKEFTRLLLDWHRKENRREMPWKGIRDPYRIWLAEIILQQTRVEQGREYYERFVEAYPTLADLAAAREEEVFRLWQGLGYYNRCRNLLHTARELMKSHGGVFPKNYEELLSLKGIGPYTAAAIASFAFDLPHAVVDGNVLRVLARYFALHTPIDTPAGKKYFTRLANELIPPEEPAIFNQAIMDLGATICKPQAPNCGQCPLNSFCKAFHQRKQEQFPVKLTRKTIRERYFHYLVCWFGDKTIIRKREEKDIWCGLYEFPMIERERLAGKELLLEDPAWKNLLPDGCWELKGITERKQQLTHQLIHARFFYVETTREPRILSPQILVQGKQLHQYAFPGIIVRYLHCVQQPLLL</sequence>
<dbReference type="GO" id="GO:0035485">
    <property type="term" value="F:adenine/guanine mispair binding"/>
    <property type="evidence" value="ECO:0007669"/>
    <property type="project" value="TreeGrafter"/>
</dbReference>
<dbReference type="Gene3D" id="1.10.340.30">
    <property type="entry name" value="Hypothetical protein, domain 2"/>
    <property type="match status" value="1"/>
</dbReference>
<evidence type="ECO:0000256" key="2">
    <source>
        <dbReference type="ARBA" id="ARBA00002933"/>
    </source>
</evidence>
<dbReference type="GO" id="GO:0000701">
    <property type="term" value="F:purine-specific mismatch base pair DNA N-glycosylase activity"/>
    <property type="evidence" value="ECO:0007669"/>
    <property type="project" value="UniProtKB-EC"/>
</dbReference>
<dbReference type="AlphaFoldDB" id="A0A1I7NAY1"/>
<dbReference type="CDD" id="cd03431">
    <property type="entry name" value="NUDIX_DNA_Glycosylase_C-MutY"/>
    <property type="match status" value="1"/>
</dbReference>
<evidence type="ECO:0000256" key="8">
    <source>
        <dbReference type="ARBA" id="ARBA00022763"/>
    </source>
</evidence>
<dbReference type="GO" id="GO:0006298">
    <property type="term" value="P:mismatch repair"/>
    <property type="evidence" value="ECO:0007669"/>
    <property type="project" value="TreeGrafter"/>
</dbReference>
<dbReference type="GO" id="GO:0046872">
    <property type="term" value="F:metal ion binding"/>
    <property type="evidence" value="ECO:0007669"/>
    <property type="project" value="UniProtKB-UniRule"/>
</dbReference>
<evidence type="ECO:0000313" key="16">
    <source>
        <dbReference type="EMBL" id="SFV31808.1"/>
    </source>
</evidence>
<proteinExistence type="inferred from homology"/>
<dbReference type="SMART" id="SM00525">
    <property type="entry name" value="FES"/>
    <property type="match status" value="1"/>
</dbReference>
<dbReference type="PANTHER" id="PTHR42944:SF1">
    <property type="entry name" value="ADENINE DNA GLYCOSYLASE"/>
    <property type="match status" value="1"/>
</dbReference>
<dbReference type="InterPro" id="IPR029119">
    <property type="entry name" value="MutY_C"/>
</dbReference>
<dbReference type="EC" id="3.2.2.31" evidence="4 14"/>
<dbReference type="CDD" id="cd00056">
    <property type="entry name" value="ENDO3c"/>
    <property type="match status" value="1"/>
</dbReference>
<evidence type="ECO:0000256" key="3">
    <source>
        <dbReference type="ARBA" id="ARBA00008343"/>
    </source>
</evidence>
<dbReference type="InterPro" id="IPR023170">
    <property type="entry name" value="HhH_base_excis_C"/>
</dbReference>
<reference evidence="17" key="1">
    <citation type="submission" date="2016-10" db="EMBL/GenBank/DDBJ databases">
        <authorList>
            <person name="Varghese N."/>
            <person name="Submissions S."/>
        </authorList>
    </citation>
    <scope>NUCLEOTIDE SEQUENCE [LARGE SCALE GENOMIC DNA]</scope>
    <source>
        <strain evidence="17">DSM 14807</strain>
    </source>
</reference>
<evidence type="ECO:0000256" key="10">
    <source>
        <dbReference type="ARBA" id="ARBA00023004"/>
    </source>
</evidence>
<organism evidence="16 17">
    <name type="scientific">Thermoflavifilum thermophilum</name>
    <dbReference type="NCBI Taxonomy" id="1393122"/>
    <lineage>
        <taxon>Bacteria</taxon>
        <taxon>Pseudomonadati</taxon>
        <taxon>Bacteroidota</taxon>
        <taxon>Chitinophagia</taxon>
        <taxon>Chitinophagales</taxon>
        <taxon>Chitinophagaceae</taxon>
        <taxon>Thermoflavifilum</taxon>
    </lineage>
</organism>
<dbReference type="InterPro" id="IPR015797">
    <property type="entry name" value="NUDIX_hydrolase-like_dom_sf"/>
</dbReference>
<dbReference type="Pfam" id="PF10576">
    <property type="entry name" value="EndIII_4Fe-2S"/>
    <property type="match status" value="1"/>
</dbReference>
<comment type="cofactor">
    <cofactor evidence="14">
        <name>[4Fe-4S] cluster</name>
        <dbReference type="ChEBI" id="CHEBI:49883"/>
    </cofactor>
    <text evidence="14">Binds 1 [4Fe-4S] cluster.</text>
</comment>
<evidence type="ECO:0000256" key="6">
    <source>
        <dbReference type="ARBA" id="ARBA00022485"/>
    </source>
</evidence>
<keyword evidence="17" id="KW-1185">Reference proteome</keyword>
<evidence type="ECO:0000256" key="5">
    <source>
        <dbReference type="ARBA" id="ARBA00022023"/>
    </source>
</evidence>
<dbReference type="InterPro" id="IPR011257">
    <property type="entry name" value="DNA_glycosylase"/>
</dbReference>
<keyword evidence="7" id="KW-0479">Metal-binding</keyword>
<dbReference type="SUPFAM" id="SSF48150">
    <property type="entry name" value="DNA-glycosylase"/>
    <property type="match status" value="1"/>
</dbReference>
<dbReference type="STRING" id="1393122.SAMN05660895_1181"/>